<dbReference type="AlphaFoldDB" id="A0AAN9F274"/>
<dbReference type="EMBL" id="JAYWIO010000004">
    <property type="protein sequence ID" value="KAK7267576.1"/>
    <property type="molecule type" value="Genomic_DNA"/>
</dbReference>
<proteinExistence type="predicted"/>
<accession>A0AAN9F274</accession>
<evidence type="ECO:0000313" key="2">
    <source>
        <dbReference type="Proteomes" id="UP001372338"/>
    </source>
</evidence>
<gene>
    <name evidence="1" type="ORF">RIF29_20254</name>
</gene>
<sequence>MLEDRQARTTPLIPTHQDDICVLPCTNAVHVDKGQVQIESTKKEFLHGMTRKDLGICSQFTISHHKLGHALSQEPRAMFPGHPLSNTRTWNSSMMAQWTYKIISKAKLAIIFQDGMASTMC</sequence>
<name>A0AAN9F274_CROPI</name>
<reference evidence="1 2" key="1">
    <citation type="submission" date="2024-01" db="EMBL/GenBank/DDBJ databases">
        <title>The genomes of 5 underutilized Papilionoideae crops provide insights into root nodulation and disease resistanc.</title>
        <authorList>
            <person name="Yuan L."/>
        </authorList>
    </citation>
    <scope>NUCLEOTIDE SEQUENCE [LARGE SCALE GENOMIC DNA]</scope>
    <source>
        <strain evidence="1">ZHUSHIDOU_FW_LH</strain>
        <tissue evidence="1">Leaf</tissue>
    </source>
</reference>
<organism evidence="1 2">
    <name type="scientific">Crotalaria pallida</name>
    <name type="common">Smooth rattlebox</name>
    <name type="synonym">Crotalaria striata</name>
    <dbReference type="NCBI Taxonomy" id="3830"/>
    <lineage>
        <taxon>Eukaryota</taxon>
        <taxon>Viridiplantae</taxon>
        <taxon>Streptophyta</taxon>
        <taxon>Embryophyta</taxon>
        <taxon>Tracheophyta</taxon>
        <taxon>Spermatophyta</taxon>
        <taxon>Magnoliopsida</taxon>
        <taxon>eudicotyledons</taxon>
        <taxon>Gunneridae</taxon>
        <taxon>Pentapetalae</taxon>
        <taxon>rosids</taxon>
        <taxon>fabids</taxon>
        <taxon>Fabales</taxon>
        <taxon>Fabaceae</taxon>
        <taxon>Papilionoideae</taxon>
        <taxon>50 kb inversion clade</taxon>
        <taxon>genistoids sensu lato</taxon>
        <taxon>core genistoids</taxon>
        <taxon>Crotalarieae</taxon>
        <taxon>Crotalaria</taxon>
    </lineage>
</organism>
<protein>
    <submittedName>
        <fullName evidence="1">Uncharacterized protein</fullName>
    </submittedName>
</protein>
<evidence type="ECO:0000313" key="1">
    <source>
        <dbReference type="EMBL" id="KAK7267576.1"/>
    </source>
</evidence>
<keyword evidence="2" id="KW-1185">Reference proteome</keyword>
<comment type="caution">
    <text evidence="1">The sequence shown here is derived from an EMBL/GenBank/DDBJ whole genome shotgun (WGS) entry which is preliminary data.</text>
</comment>
<dbReference type="Proteomes" id="UP001372338">
    <property type="component" value="Unassembled WGS sequence"/>
</dbReference>